<keyword evidence="4 8" id="KW-0769">Symport</keyword>
<protein>
    <recommendedName>
        <fullName evidence="8">Amino acid transporter</fullName>
    </recommendedName>
</protein>
<dbReference type="OrthoDB" id="5877963at2759"/>
<feature type="transmembrane region" description="Helical" evidence="8">
    <location>
        <begin position="302"/>
        <end position="328"/>
    </location>
</feature>
<evidence type="ECO:0000256" key="6">
    <source>
        <dbReference type="ARBA" id="ARBA00023136"/>
    </source>
</evidence>
<proteinExistence type="inferred from homology"/>
<evidence type="ECO:0000256" key="3">
    <source>
        <dbReference type="ARBA" id="ARBA00022692"/>
    </source>
</evidence>
<feature type="transmembrane region" description="Helical" evidence="8">
    <location>
        <begin position="414"/>
        <end position="441"/>
    </location>
</feature>
<evidence type="ECO:0000256" key="7">
    <source>
        <dbReference type="ARBA" id="ARBA00023180"/>
    </source>
</evidence>
<feature type="transmembrane region" description="Helical" evidence="8">
    <location>
        <begin position="257"/>
        <end position="290"/>
    </location>
</feature>
<dbReference type="InterPro" id="IPR036458">
    <property type="entry name" value="Na:dicarbo_symporter_sf"/>
</dbReference>
<dbReference type="GO" id="GO:0015175">
    <property type="term" value="F:neutral L-amino acid transmembrane transporter activity"/>
    <property type="evidence" value="ECO:0007669"/>
    <property type="project" value="TreeGrafter"/>
</dbReference>
<evidence type="ECO:0000256" key="4">
    <source>
        <dbReference type="ARBA" id="ARBA00022847"/>
    </source>
</evidence>
<dbReference type="Pfam" id="PF00375">
    <property type="entry name" value="SDF"/>
    <property type="match status" value="1"/>
</dbReference>
<dbReference type="PANTHER" id="PTHR11958">
    <property type="entry name" value="SODIUM/DICARBOXYLATE SYMPORTER-RELATED"/>
    <property type="match status" value="1"/>
</dbReference>
<keyword evidence="2 8" id="KW-0813">Transport</keyword>
<dbReference type="Proteomes" id="UP001152795">
    <property type="component" value="Unassembled WGS sequence"/>
</dbReference>
<comment type="subcellular location">
    <subcellularLocation>
        <location evidence="1 8">Membrane</location>
        <topology evidence="1 8">Multi-pass membrane protein</topology>
    </subcellularLocation>
</comment>
<dbReference type="InterPro" id="IPR001991">
    <property type="entry name" value="Na-dicarboxylate_symporter"/>
</dbReference>
<organism evidence="9 10">
    <name type="scientific">Paramuricea clavata</name>
    <name type="common">Red gorgonian</name>
    <name type="synonym">Violescent sea-whip</name>
    <dbReference type="NCBI Taxonomy" id="317549"/>
    <lineage>
        <taxon>Eukaryota</taxon>
        <taxon>Metazoa</taxon>
        <taxon>Cnidaria</taxon>
        <taxon>Anthozoa</taxon>
        <taxon>Octocorallia</taxon>
        <taxon>Malacalcyonacea</taxon>
        <taxon>Plexauridae</taxon>
        <taxon>Paramuricea</taxon>
    </lineage>
</organism>
<dbReference type="GO" id="GO:0005313">
    <property type="term" value="F:L-glutamate transmembrane transporter activity"/>
    <property type="evidence" value="ECO:0007669"/>
    <property type="project" value="TreeGrafter"/>
</dbReference>
<keyword evidence="6 8" id="KW-0472">Membrane</keyword>
<keyword evidence="7" id="KW-0325">Glycoprotein</keyword>
<dbReference type="PROSITE" id="PS00713">
    <property type="entry name" value="NA_DICARBOXYL_SYMP_1"/>
    <property type="match status" value="1"/>
</dbReference>
<dbReference type="GO" id="GO:0015501">
    <property type="term" value="F:glutamate:sodium symporter activity"/>
    <property type="evidence" value="ECO:0007669"/>
    <property type="project" value="TreeGrafter"/>
</dbReference>
<dbReference type="EMBL" id="CACRXK020000217">
    <property type="protein sequence ID" value="CAB3979650.1"/>
    <property type="molecule type" value="Genomic_DNA"/>
</dbReference>
<dbReference type="InterPro" id="IPR018107">
    <property type="entry name" value="Na-dicarboxylate_symporter_CS"/>
</dbReference>
<keyword evidence="5 8" id="KW-1133">Transmembrane helix</keyword>
<reference evidence="9" key="1">
    <citation type="submission" date="2020-04" db="EMBL/GenBank/DDBJ databases">
        <authorList>
            <person name="Alioto T."/>
            <person name="Alioto T."/>
            <person name="Gomez Garrido J."/>
        </authorList>
    </citation>
    <scope>NUCLEOTIDE SEQUENCE</scope>
    <source>
        <strain evidence="9">A484AB</strain>
    </source>
</reference>
<feature type="transmembrane region" description="Helical" evidence="8">
    <location>
        <begin position="61"/>
        <end position="85"/>
    </location>
</feature>
<evidence type="ECO:0000256" key="8">
    <source>
        <dbReference type="RuleBase" id="RU361216"/>
    </source>
</evidence>
<dbReference type="PRINTS" id="PR00173">
    <property type="entry name" value="EDTRNSPORT"/>
</dbReference>
<dbReference type="InterPro" id="IPR050746">
    <property type="entry name" value="DAACS"/>
</dbReference>
<dbReference type="GO" id="GO:0005886">
    <property type="term" value="C:plasma membrane"/>
    <property type="evidence" value="ECO:0007669"/>
    <property type="project" value="TreeGrafter"/>
</dbReference>
<name>A0A6S7G022_PARCT</name>
<evidence type="ECO:0000313" key="10">
    <source>
        <dbReference type="Proteomes" id="UP001152795"/>
    </source>
</evidence>
<comment type="similarity">
    <text evidence="8">Belongs to the dicarboxylate/amino acid:cation symporter (DAACS) (TC 2.A.23) family.</text>
</comment>
<keyword evidence="10" id="KW-1185">Reference proteome</keyword>
<dbReference type="SUPFAM" id="SSF118215">
    <property type="entry name" value="Proton glutamate symport protein"/>
    <property type="match status" value="1"/>
</dbReference>
<keyword evidence="3 8" id="KW-0812">Transmembrane</keyword>
<gene>
    <name evidence="9" type="ORF">PACLA_8A049162</name>
</gene>
<dbReference type="Gene3D" id="1.10.3860.10">
    <property type="entry name" value="Sodium:dicarboxylate symporter"/>
    <property type="match status" value="1"/>
</dbReference>
<evidence type="ECO:0000256" key="1">
    <source>
        <dbReference type="ARBA" id="ARBA00004141"/>
    </source>
</evidence>
<evidence type="ECO:0000256" key="2">
    <source>
        <dbReference type="ARBA" id="ARBA00022448"/>
    </source>
</evidence>
<feature type="transmembrane region" description="Helical" evidence="8">
    <location>
        <begin position="223"/>
        <end position="245"/>
    </location>
</feature>
<comment type="caution">
    <text evidence="9">The sequence shown here is derived from an EMBL/GenBank/DDBJ whole genome shotgun (WGS) entry which is preliminary data.</text>
</comment>
<dbReference type="PANTHER" id="PTHR11958:SF63">
    <property type="entry name" value="AMINO ACID TRANSPORTER"/>
    <property type="match status" value="1"/>
</dbReference>
<accession>A0A6S7G022</accession>
<sequence>MIRRRCSDLFQFIKQHLILFLILVGVLCGFLLGALLHSTVQSSTDPPPKEFAMLLSFPGEILIRILKLLVLPLIISSVLLAVAELDAKQSGKLGKRTLLYYLTTTILAAILGIVLVVSIKPGEANVKHTKPDEGNIEPLDSILDLIRNLFPDNLVDAAFTSVKTKYKEIPTNYSFEETKIGSNSSAEDMYKIVGSKKLNPWMFFKGRNATEILMKVKYEYDGIAKVPGTNMLGLIMFSVVFGYILGRMGEVGQPMVVFFRILLDVTMNMVTLAIWISPIGICFLVAGAIVNAKDIGDVFESLALYIVTCITGLIIHSFVVYPSLYFIFTRKSPFKFFSGMIEPAVTAFGTSSSAATLPVTITCMEKNNKISPKITRFVLPVGATLNMDGGALYEAITAIYVAQLNNYELTFGRILLICIVATLVSMGAAGVPAGGLVYVIVVLEACGLPTDDIGPILAIEWFLDRVRTAVNVMGDCYCAGVMSHWFQDEFEHGSPDETEIVINNHNKSEQTSF</sequence>
<dbReference type="AlphaFoldDB" id="A0A6S7G022"/>
<evidence type="ECO:0000313" key="9">
    <source>
        <dbReference type="EMBL" id="CAB3979650.1"/>
    </source>
</evidence>
<evidence type="ECO:0000256" key="5">
    <source>
        <dbReference type="ARBA" id="ARBA00022989"/>
    </source>
</evidence>
<feature type="transmembrane region" description="Helical" evidence="8">
    <location>
        <begin position="97"/>
        <end position="119"/>
    </location>
</feature>